<evidence type="ECO:0000313" key="2">
    <source>
        <dbReference type="EMBL" id="KTD26857.1"/>
    </source>
</evidence>
<dbReference type="EMBL" id="LNYH01000052">
    <property type="protein sequence ID" value="KTD26857.1"/>
    <property type="molecule type" value="Genomic_DNA"/>
</dbReference>
<name>A0A0W0W3J6_9GAMM</name>
<dbReference type="RefSeq" id="WP_058501427.1">
    <property type="nucleotide sequence ID" value="NZ_CAAAJA010000001.1"/>
</dbReference>
<feature type="region of interest" description="Disordered" evidence="1">
    <location>
        <begin position="220"/>
        <end position="239"/>
    </location>
</feature>
<dbReference type="AlphaFoldDB" id="A0A0W0W3J6"/>
<gene>
    <name evidence="2" type="ORF">Lisr_1068</name>
</gene>
<dbReference type="STRING" id="454.Lisr_1068"/>
<comment type="caution">
    <text evidence="2">The sequence shown here is derived from an EMBL/GenBank/DDBJ whole genome shotgun (WGS) entry which is preliminary data.</text>
</comment>
<reference evidence="2 3" key="1">
    <citation type="submission" date="2015-11" db="EMBL/GenBank/DDBJ databases">
        <title>Genomic analysis of 38 Legionella species identifies large and diverse effector repertoires.</title>
        <authorList>
            <person name="Burstein D."/>
            <person name="Amaro F."/>
            <person name="Zusman T."/>
            <person name="Lifshitz Z."/>
            <person name="Cohen O."/>
            <person name="Gilbert J.A."/>
            <person name="Pupko T."/>
            <person name="Shuman H.A."/>
            <person name="Segal G."/>
        </authorList>
    </citation>
    <scope>NUCLEOTIDE SEQUENCE [LARGE SCALE GENOMIC DNA]</scope>
    <source>
        <strain evidence="2 3">Bercovier 4</strain>
    </source>
</reference>
<keyword evidence="2" id="KW-0378">Hydrolase</keyword>
<organism evidence="2 3">
    <name type="scientific">Legionella israelensis</name>
    <dbReference type="NCBI Taxonomy" id="454"/>
    <lineage>
        <taxon>Bacteria</taxon>
        <taxon>Pseudomonadati</taxon>
        <taxon>Pseudomonadota</taxon>
        <taxon>Gammaproteobacteria</taxon>
        <taxon>Legionellales</taxon>
        <taxon>Legionellaceae</taxon>
        <taxon>Legionella</taxon>
    </lineage>
</organism>
<accession>A0A0W0W3J6</accession>
<sequence>MAEEKRQKEIEKNQEFKKAYLEQVREDIQRRLKEEQENRLAFRVAKREPSDKKLIEKEEEAWKQVAKDSESDITTFNDLRYFITAMAKDSKKFAEALSYTTERLSTWMGRGIGDLIQSKAIDPLTRKWETRESQIELPDLLYAIDVDENGKLNFEELKAKGGLTPNAAVNVYFQERVKLWLEEKGYVADKANPDKYSHKVSGEPLDKATFDGLRKELHKTLNEELAPNLEETQTTSPGP</sequence>
<dbReference type="GO" id="GO:0016787">
    <property type="term" value="F:hydrolase activity"/>
    <property type="evidence" value="ECO:0007669"/>
    <property type="project" value="UniProtKB-KW"/>
</dbReference>
<dbReference type="PROSITE" id="PS00018">
    <property type="entry name" value="EF_HAND_1"/>
    <property type="match status" value="1"/>
</dbReference>
<keyword evidence="3" id="KW-1185">Reference proteome</keyword>
<dbReference type="Proteomes" id="UP000054761">
    <property type="component" value="Unassembled WGS sequence"/>
</dbReference>
<feature type="compositionally biased region" description="Polar residues" evidence="1">
    <location>
        <begin position="230"/>
        <end position="239"/>
    </location>
</feature>
<dbReference type="InterPro" id="IPR018247">
    <property type="entry name" value="EF_Hand_1_Ca_BS"/>
</dbReference>
<proteinExistence type="predicted"/>
<evidence type="ECO:0000256" key="1">
    <source>
        <dbReference type="SAM" id="MobiDB-lite"/>
    </source>
</evidence>
<evidence type="ECO:0000313" key="3">
    <source>
        <dbReference type="Proteomes" id="UP000054761"/>
    </source>
</evidence>
<protein>
    <submittedName>
        <fullName evidence="2">Membrane-associated HD superfamily hydrolase</fullName>
    </submittedName>
</protein>
<dbReference type="PATRIC" id="fig|454.4.peg.1147"/>
<dbReference type="OrthoDB" id="5648372at2"/>